<protein>
    <recommendedName>
        <fullName evidence="4">Lipoprotein</fullName>
    </recommendedName>
</protein>
<feature type="chain" id="PRO_5045270310" description="Lipoprotein" evidence="1">
    <location>
        <begin position="18"/>
        <end position="179"/>
    </location>
</feature>
<proteinExistence type="predicted"/>
<feature type="signal peptide" evidence="1">
    <location>
        <begin position="1"/>
        <end position="17"/>
    </location>
</feature>
<keyword evidence="1" id="KW-0732">Signal</keyword>
<dbReference type="EMBL" id="CP089983">
    <property type="protein sequence ID" value="WXB04704.1"/>
    <property type="molecule type" value="Genomic_DNA"/>
</dbReference>
<accession>A0ABZ2L191</accession>
<keyword evidence="3" id="KW-1185">Reference proteome</keyword>
<reference evidence="2" key="1">
    <citation type="submission" date="2021-12" db="EMBL/GenBank/DDBJ databases">
        <title>Discovery of the Pendulisporaceae a myxobacterial family with distinct sporulation behavior and unique specialized metabolism.</title>
        <authorList>
            <person name="Garcia R."/>
            <person name="Popoff A."/>
            <person name="Bader C.D."/>
            <person name="Loehr J."/>
            <person name="Walesch S."/>
            <person name="Walt C."/>
            <person name="Boldt J."/>
            <person name="Bunk B."/>
            <person name="Haeckl F.J.F.P.J."/>
            <person name="Gunesch A.P."/>
            <person name="Birkelbach J."/>
            <person name="Nuebel U."/>
            <person name="Pietschmann T."/>
            <person name="Bach T."/>
            <person name="Mueller R."/>
        </authorList>
    </citation>
    <scope>NUCLEOTIDE SEQUENCE</scope>
    <source>
        <strain evidence="2">MSr11367</strain>
    </source>
</reference>
<organism evidence="2 3">
    <name type="scientific">Pendulispora rubella</name>
    <dbReference type="NCBI Taxonomy" id="2741070"/>
    <lineage>
        <taxon>Bacteria</taxon>
        <taxon>Pseudomonadati</taxon>
        <taxon>Myxococcota</taxon>
        <taxon>Myxococcia</taxon>
        <taxon>Myxococcales</taxon>
        <taxon>Sorangiineae</taxon>
        <taxon>Pendulisporaceae</taxon>
        <taxon>Pendulispora</taxon>
    </lineage>
</organism>
<dbReference type="Proteomes" id="UP001374803">
    <property type="component" value="Chromosome"/>
</dbReference>
<dbReference type="RefSeq" id="WP_394834348.1">
    <property type="nucleotide sequence ID" value="NZ_CP089929.1"/>
</dbReference>
<evidence type="ECO:0000313" key="3">
    <source>
        <dbReference type="Proteomes" id="UP001374803"/>
    </source>
</evidence>
<dbReference type="PROSITE" id="PS51257">
    <property type="entry name" value="PROKAR_LIPOPROTEIN"/>
    <property type="match status" value="1"/>
</dbReference>
<name>A0ABZ2L191_9BACT</name>
<evidence type="ECO:0000313" key="2">
    <source>
        <dbReference type="EMBL" id="WXB04704.1"/>
    </source>
</evidence>
<sequence>MRATVVLLLAWMVTGCATTPRGPLAPRDAAPRSMPAPARVSALWEQMGKTMPGTWYARSQERTVTESFRPISNGSALVEDYTSSSGRPTASVYHPDGDSLLVTHYCAQGNQPRLRVMTISDDATAAVFRLVDATNLREGQAVLVEKRLRFHADGFDQTEIYRSPDGKTEETMLRFTRAK</sequence>
<evidence type="ECO:0000256" key="1">
    <source>
        <dbReference type="SAM" id="SignalP"/>
    </source>
</evidence>
<gene>
    <name evidence="2" type="ORF">LVJ94_48400</name>
</gene>
<evidence type="ECO:0008006" key="4">
    <source>
        <dbReference type="Google" id="ProtNLM"/>
    </source>
</evidence>